<dbReference type="Gene3D" id="4.10.1000.10">
    <property type="entry name" value="Zinc finger, CCCH-type"/>
    <property type="match status" value="1"/>
</dbReference>
<feature type="domain" description="C3H1-type" evidence="6">
    <location>
        <begin position="12"/>
        <end position="35"/>
    </location>
</feature>
<dbReference type="PANTHER" id="PTHR36971:SF1">
    <property type="entry name" value="METHYLTRANSFERASE DOMAIN-CONTAINING PROTEIN"/>
    <property type="match status" value="1"/>
</dbReference>
<dbReference type="PROSITE" id="PS50103">
    <property type="entry name" value="ZF_C3H1"/>
    <property type="match status" value="1"/>
</dbReference>
<dbReference type="InterPro" id="IPR000571">
    <property type="entry name" value="Znf_CCCH"/>
</dbReference>
<dbReference type="SUPFAM" id="SSF90229">
    <property type="entry name" value="CCCH zinc finger"/>
    <property type="match status" value="1"/>
</dbReference>
<sequence>MSRCNDIRTDGLCKFFINTGDCPSGTNCRFTHPPLDQLKKVRTEWVKQRIKQRRLKQQRPEDPHNPSEKLKKNARSQVFADWVLSTFPEALNVVDVAGGKGLVGLIVEKASSKAQSQKSETESETLFPRVTATLIDPRPRDVSKQMRRVAPSSTEGIKLNAHLQEWFQDPPSETVDRLLKREKTVIIGLHPDQATEPIVDIGLARGIPWAVVPCCVFPELYPNRIWPGDGGGEVNSTEKLIDWLKAKNGDIKEAYLPFEGRNRVLYWTAETSTQSSL</sequence>
<proteinExistence type="predicted"/>
<keyword evidence="1 4" id="KW-0479">Metal-binding</keyword>
<evidence type="ECO:0000256" key="5">
    <source>
        <dbReference type="SAM" id="MobiDB-lite"/>
    </source>
</evidence>
<feature type="zinc finger region" description="C3H1-type" evidence="4">
    <location>
        <begin position="12"/>
        <end position="35"/>
    </location>
</feature>
<accession>A0A507FA88</accession>
<evidence type="ECO:0000259" key="6">
    <source>
        <dbReference type="PROSITE" id="PS50103"/>
    </source>
</evidence>
<feature type="compositionally biased region" description="Basic and acidic residues" evidence="5">
    <location>
        <begin position="58"/>
        <end position="71"/>
    </location>
</feature>
<dbReference type="Proteomes" id="UP000320333">
    <property type="component" value="Unassembled WGS sequence"/>
</dbReference>
<dbReference type="AlphaFoldDB" id="A0A507FA88"/>
<reference evidence="7 8" key="1">
    <citation type="journal article" date="2019" name="Sci. Rep.">
        <title>Comparative genomics of chytrid fungi reveal insights into the obligate biotrophic and pathogenic lifestyle of Synchytrium endobioticum.</title>
        <authorList>
            <person name="van de Vossenberg B.T.L.H."/>
            <person name="Warris S."/>
            <person name="Nguyen H.D.T."/>
            <person name="van Gent-Pelzer M.P.E."/>
            <person name="Joly D.L."/>
            <person name="van de Geest H.C."/>
            <person name="Bonants P.J.M."/>
            <person name="Smith D.S."/>
            <person name="Levesque C.A."/>
            <person name="van der Lee T.A.J."/>
        </authorList>
    </citation>
    <scope>NUCLEOTIDE SEQUENCE [LARGE SCALE GENOMIC DNA]</scope>
    <source>
        <strain evidence="7 8">CBS 675.73</strain>
    </source>
</reference>
<keyword evidence="3 4" id="KW-0862">Zinc</keyword>
<evidence type="ECO:0000256" key="1">
    <source>
        <dbReference type="ARBA" id="ARBA00022723"/>
    </source>
</evidence>
<evidence type="ECO:0000256" key="4">
    <source>
        <dbReference type="PROSITE-ProRule" id="PRU00723"/>
    </source>
</evidence>
<evidence type="ECO:0000313" key="8">
    <source>
        <dbReference type="Proteomes" id="UP000320333"/>
    </source>
</evidence>
<keyword evidence="8" id="KW-1185">Reference proteome</keyword>
<gene>
    <name evidence="7" type="ORF">CcCBS67573_g05661</name>
</gene>
<dbReference type="GO" id="GO:0008270">
    <property type="term" value="F:zinc ion binding"/>
    <property type="evidence" value="ECO:0007669"/>
    <property type="project" value="UniProtKB-KW"/>
</dbReference>
<evidence type="ECO:0000256" key="2">
    <source>
        <dbReference type="ARBA" id="ARBA00022771"/>
    </source>
</evidence>
<protein>
    <recommendedName>
        <fullName evidence="6">C3H1-type domain-containing protein</fullName>
    </recommendedName>
</protein>
<dbReference type="InterPro" id="IPR036855">
    <property type="entry name" value="Znf_CCCH_sf"/>
</dbReference>
<name>A0A507FA88_9FUNG</name>
<dbReference type="EMBL" id="QEAP01000211">
    <property type="protein sequence ID" value="TPX73062.1"/>
    <property type="molecule type" value="Genomic_DNA"/>
</dbReference>
<organism evidence="7 8">
    <name type="scientific">Chytriomyces confervae</name>
    <dbReference type="NCBI Taxonomy" id="246404"/>
    <lineage>
        <taxon>Eukaryota</taxon>
        <taxon>Fungi</taxon>
        <taxon>Fungi incertae sedis</taxon>
        <taxon>Chytridiomycota</taxon>
        <taxon>Chytridiomycota incertae sedis</taxon>
        <taxon>Chytridiomycetes</taxon>
        <taxon>Chytridiales</taxon>
        <taxon>Chytriomycetaceae</taxon>
        <taxon>Chytriomyces</taxon>
    </lineage>
</organism>
<dbReference type="PANTHER" id="PTHR36971">
    <property type="entry name" value="UNNAMED PRODUCT"/>
    <property type="match status" value="1"/>
</dbReference>
<feature type="region of interest" description="Disordered" evidence="5">
    <location>
        <begin position="50"/>
        <end position="73"/>
    </location>
</feature>
<keyword evidence="2 4" id="KW-0863">Zinc-finger</keyword>
<comment type="caution">
    <text evidence="7">The sequence shown here is derived from an EMBL/GenBank/DDBJ whole genome shotgun (WGS) entry which is preliminary data.</text>
</comment>
<evidence type="ECO:0000313" key="7">
    <source>
        <dbReference type="EMBL" id="TPX73062.1"/>
    </source>
</evidence>
<dbReference type="OrthoDB" id="7459479at2759"/>
<evidence type="ECO:0000256" key="3">
    <source>
        <dbReference type="ARBA" id="ARBA00022833"/>
    </source>
</evidence>